<reference evidence="1" key="1">
    <citation type="submission" date="2021-06" db="EMBL/GenBank/DDBJ databases">
        <authorList>
            <person name="Kallberg Y."/>
            <person name="Tangrot J."/>
            <person name="Rosling A."/>
        </authorList>
    </citation>
    <scope>NUCLEOTIDE SEQUENCE</scope>
    <source>
        <strain evidence="1">AZ414A</strain>
    </source>
</reference>
<protein>
    <submittedName>
        <fullName evidence="1">8377_t:CDS:1</fullName>
    </submittedName>
</protein>
<name>A0A9N9BVF7_9GLOM</name>
<dbReference type="Gene3D" id="3.10.50.10">
    <property type="match status" value="1"/>
</dbReference>
<proteinExistence type="predicted"/>
<dbReference type="SUPFAM" id="SSF51445">
    <property type="entry name" value="(Trans)glycosidases"/>
    <property type="match status" value="1"/>
</dbReference>
<keyword evidence="2" id="KW-1185">Reference proteome</keyword>
<accession>A0A9N9BVF7</accession>
<gene>
    <name evidence="1" type="ORF">DEBURN_LOCUS8580</name>
</gene>
<dbReference type="InterPro" id="IPR029070">
    <property type="entry name" value="Chitinase_insertion_sf"/>
</dbReference>
<comment type="caution">
    <text evidence="1">The sequence shown here is derived from an EMBL/GenBank/DDBJ whole genome shotgun (WGS) entry which is preliminary data.</text>
</comment>
<dbReference type="OrthoDB" id="76388at2759"/>
<dbReference type="InterPro" id="IPR017853">
    <property type="entry name" value="GH"/>
</dbReference>
<evidence type="ECO:0000313" key="2">
    <source>
        <dbReference type="Proteomes" id="UP000789706"/>
    </source>
</evidence>
<dbReference type="Gene3D" id="3.20.20.80">
    <property type="entry name" value="Glycosidases"/>
    <property type="match status" value="1"/>
</dbReference>
<evidence type="ECO:0000313" key="1">
    <source>
        <dbReference type="EMBL" id="CAG8581205.1"/>
    </source>
</evidence>
<dbReference type="AlphaFoldDB" id="A0A9N9BVF7"/>
<sequence length="157" mass="17956">HFIFDPDDNYSITFNNLFKGLNGMDFKKLIWGFDLSGIMNTDPGSITGLIKNDDTCLKNNNFSIWPWKEIRNTALTDTCIAKNNNGWIRYFDTDTNSTILSNSQLNVSFAYEDPESLHHKFKWVTSNKFAGISIANLTFDSINNSNSIFKFIKKNCS</sequence>
<dbReference type="Proteomes" id="UP000789706">
    <property type="component" value="Unassembled WGS sequence"/>
</dbReference>
<organism evidence="1 2">
    <name type="scientific">Diversispora eburnea</name>
    <dbReference type="NCBI Taxonomy" id="1213867"/>
    <lineage>
        <taxon>Eukaryota</taxon>
        <taxon>Fungi</taxon>
        <taxon>Fungi incertae sedis</taxon>
        <taxon>Mucoromycota</taxon>
        <taxon>Glomeromycotina</taxon>
        <taxon>Glomeromycetes</taxon>
        <taxon>Diversisporales</taxon>
        <taxon>Diversisporaceae</taxon>
        <taxon>Diversispora</taxon>
    </lineage>
</organism>
<dbReference type="EMBL" id="CAJVPK010001305">
    <property type="protein sequence ID" value="CAG8581205.1"/>
    <property type="molecule type" value="Genomic_DNA"/>
</dbReference>
<feature type="non-terminal residue" evidence="1">
    <location>
        <position position="1"/>
    </location>
</feature>